<evidence type="ECO:0000256" key="2">
    <source>
        <dbReference type="ARBA" id="ARBA00022692"/>
    </source>
</evidence>
<dbReference type="GO" id="GO:0016020">
    <property type="term" value="C:membrane"/>
    <property type="evidence" value="ECO:0007669"/>
    <property type="project" value="UniProtKB-SubCell"/>
</dbReference>
<dbReference type="InterPro" id="IPR006603">
    <property type="entry name" value="PQ-loop_rpt"/>
</dbReference>
<dbReference type="Gene3D" id="1.20.1280.290">
    <property type="match status" value="1"/>
</dbReference>
<sequence length="116" mass="12739">MFTIEQVANVVSIIGTCCGLFSRVPQVYKTYKTQSAGDLSSQTMAINITANSCFLFYTIVHEQYPIMLNCLSVITLEGSLVYMKYKFGQIKKSSSQTALVDMVEMSDNNTVGGAPI</sequence>
<evidence type="ECO:0000256" key="4">
    <source>
        <dbReference type="ARBA" id="ARBA00023136"/>
    </source>
</evidence>
<dbReference type="AlphaFoldDB" id="A0A6C0BVG9"/>
<keyword evidence="2" id="KW-0812">Transmembrane</keyword>
<name>A0A6C0BVG9_9ZZZZ</name>
<evidence type="ECO:0000313" key="5">
    <source>
        <dbReference type="EMBL" id="QHS95253.1"/>
    </source>
</evidence>
<keyword evidence="4" id="KW-0472">Membrane</keyword>
<organism evidence="5">
    <name type="scientific">viral metagenome</name>
    <dbReference type="NCBI Taxonomy" id="1070528"/>
    <lineage>
        <taxon>unclassified sequences</taxon>
        <taxon>metagenomes</taxon>
        <taxon>organismal metagenomes</taxon>
    </lineage>
</organism>
<comment type="subcellular location">
    <subcellularLocation>
        <location evidence="1">Membrane</location>
        <topology evidence="1">Multi-pass membrane protein</topology>
    </subcellularLocation>
</comment>
<evidence type="ECO:0000256" key="3">
    <source>
        <dbReference type="ARBA" id="ARBA00022989"/>
    </source>
</evidence>
<reference evidence="5" key="1">
    <citation type="journal article" date="2020" name="Nature">
        <title>Giant virus diversity and host interactions through global metagenomics.</title>
        <authorList>
            <person name="Schulz F."/>
            <person name="Roux S."/>
            <person name="Paez-Espino D."/>
            <person name="Jungbluth S."/>
            <person name="Walsh D.A."/>
            <person name="Denef V.J."/>
            <person name="McMahon K.D."/>
            <person name="Konstantinidis K.T."/>
            <person name="Eloe-Fadrosh E.A."/>
            <person name="Kyrpides N.C."/>
            <person name="Woyke T."/>
        </authorList>
    </citation>
    <scope>NUCLEOTIDE SEQUENCE</scope>
    <source>
        <strain evidence="5">GVMAG-M-3300018428-35</strain>
    </source>
</reference>
<dbReference type="Pfam" id="PF04193">
    <property type="entry name" value="PQ-loop"/>
    <property type="match status" value="1"/>
</dbReference>
<accession>A0A6C0BVG9</accession>
<evidence type="ECO:0000256" key="1">
    <source>
        <dbReference type="ARBA" id="ARBA00004141"/>
    </source>
</evidence>
<proteinExistence type="predicted"/>
<evidence type="ECO:0008006" key="6">
    <source>
        <dbReference type="Google" id="ProtNLM"/>
    </source>
</evidence>
<keyword evidence="3" id="KW-1133">Transmembrane helix</keyword>
<dbReference type="EMBL" id="MN739246">
    <property type="protein sequence ID" value="QHS95253.1"/>
    <property type="molecule type" value="Genomic_DNA"/>
</dbReference>
<protein>
    <recommendedName>
        <fullName evidence="6">PQ-loop repeat-containing protein</fullName>
    </recommendedName>
</protein>